<evidence type="ECO:0000256" key="1">
    <source>
        <dbReference type="SAM" id="MobiDB-lite"/>
    </source>
</evidence>
<feature type="compositionally biased region" description="Polar residues" evidence="1">
    <location>
        <begin position="249"/>
        <end position="258"/>
    </location>
</feature>
<dbReference type="WBParaSite" id="TASK_0000520701-mRNA-1">
    <property type="protein sequence ID" value="TASK_0000520701-mRNA-1"/>
    <property type="gene ID" value="TASK_0000520701"/>
</dbReference>
<evidence type="ECO:0000313" key="4">
    <source>
        <dbReference type="WBParaSite" id="TASK_0000520701-mRNA-1"/>
    </source>
</evidence>
<accession>A0A0R3W539</accession>
<feature type="region of interest" description="Disordered" evidence="1">
    <location>
        <begin position="282"/>
        <end position="323"/>
    </location>
</feature>
<dbReference type="STRING" id="60517.A0A0R3W539"/>
<evidence type="ECO:0000313" key="3">
    <source>
        <dbReference type="Proteomes" id="UP000282613"/>
    </source>
</evidence>
<protein>
    <submittedName>
        <fullName evidence="2 4">Uncharacterized protein</fullName>
    </submittedName>
</protein>
<feature type="compositionally biased region" description="Low complexity" evidence="1">
    <location>
        <begin position="1"/>
        <end position="17"/>
    </location>
</feature>
<reference evidence="2 3" key="2">
    <citation type="submission" date="2018-11" db="EMBL/GenBank/DDBJ databases">
        <authorList>
            <consortium name="Pathogen Informatics"/>
        </authorList>
    </citation>
    <scope>NUCLEOTIDE SEQUENCE [LARGE SCALE GENOMIC DNA]</scope>
</reference>
<keyword evidence="3" id="KW-1185">Reference proteome</keyword>
<dbReference type="OrthoDB" id="6282629at2759"/>
<feature type="region of interest" description="Disordered" evidence="1">
    <location>
        <begin position="233"/>
        <end position="258"/>
    </location>
</feature>
<dbReference type="EMBL" id="UYRS01018400">
    <property type="protein sequence ID" value="VDK34700.1"/>
    <property type="molecule type" value="Genomic_DNA"/>
</dbReference>
<gene>
    <name evidence="2" type="ORF">TASK_LOCUS5208</name>
</gene>
<proteinExistence type="predicted"/>
<feature type="region of interest" description="Disordered" evidence="1">
    <location>
        <begin position="444"/>
        <end position="472"/>
    </location>
</feature>
<feature type="compositionally biased region" description="Low complexity" evidence="1">
    <location>
        <begin position="456"/>
        <end position="471"/>
    </location>
</feature>
<name>A0A0R3W539_TAEAS</name>
<sequence length="679" mass="74410">MSNSNASKSASSSANNSITSDTLSNGHSPLLWEGVNSFAVPCQLPDWEVQPPQYSWRRKATSDVSYNPPPKGDLSLEDLLRKKSYLLQSIAQEYSRLVGLMQEELDITGIEPKGYAESMRSYDKAVDDYECFQIFTDSLVVTVSQEAEVNTDAEKRALHRGTSYTLTPETLQKLTYGSLQNIVGAQEKERKCFNEGIDFTDENAAKSRNRASSAPREAFSAMAPCPATVSAAAATAQKIQPRPLKTPHKTSGPTSALSRPTLHRFFSLKSLSDSLPALSIRAPSHAARQSVGGQDGRSDGIDSSGGGEQLPPPMQPRRSLSRADPTKLDDLIAWKNVEIATVQNILRVNMARAMDTVLCRKSRKAYRDSAQENQKTLLRLYHESEQLKEARQSALTSRSLSVGRVEPPLSLPSHPFGIPLAFSPAHLPHPDGCLHCSQISHGDAATDSSSYHADEQSSNSSHSSTNQAHNTPLAISCHSSGSARAFNSVPACRKEVLSPFPCSKSPLNNFQDPPSNVRHEDLDEGIDAPKTSTNYVQYLFPNRTCQTAMRSYGRPNYSRHATTVLTQNRGADLSQFPSNHPFDQAPSHHSTQMPLVNSQDSLTQNANSATQNRVWPPSTCPPPTHFDEVSCGLKLVSELERLTNPLSRQIAPSEATSTPTTRTRFTLADKLNMCTTHFH</sequence>
<dbReference type="AlphaFoldDB" id="A0A0R3W539"/>
<organism evidence="4">
    <name type="scientific">Taenia asiatica</name>
    <name type="common">Asian tapeworm</name>
    <dbReference type="NCBI Taxonomy" id="60517"/>
    <lineage>
        <taxon>Eukaryota</taxon>
        <taxon>Metazoa</taxon>
        <taxon>Spiralia</taxon>
        <taxon>Lophotrochozoa</taxon>
        <taxon>Platyhelminthes</taxon>
        <taxon>Cestoda</taxon>
        <taxon>Eucestoda</taxon>
        <taxon>Cyclophyllidea</taxon>
        <taxon>Taeniidae</taxon>
        <taxon>Taenia</taxon>
    </lineage>
</organism>
<evidence type="ECO:0000313" key="2">
    <source>
        <dbReference type="EMBL" id="VDK34700.1"/>
    </source>
</evidence>
<feature type="region of interest" description="Disordered" evidence="1">
    <location>
        <begin position="1"/>
        <end position="22"/>
    </location>
</feature>
<reference evidence="4" key="1">
    <citation type="submission" date="2017-02" db="UniProtKB">
        <authorList>
            <consortium name="WormBaseParasite"/>
        </authorList>
    </citation>
    <scope>IDENTIFICATION</scope>
</reference>
<dbReference type="Proteomes" id="UP000282613">
    <property type="component" value="Unassembled WGS sequence"/>
</dbReference>